<dbReference type="GO" id="GO:0016787">
    <property type="term" value="F:hydrolase activity"/>
    <property type="evidence" value="ECO:0007669"/>
    <property type="project" value="UniProtKB-KW"/>
</dbReference>
<gene>
    <name evidence="1" type="ORF">ACFO3J_15110</name>
</gene>
<proteinExistence type="predicted"/>
<dbReference type="EMBL" id="JBHSBB010000010">
    <property type="protein sequence ID" value="MFC4032808.1"/>
    <property type="molecule type" value="Genomic_DNA"/>
</dbReference>
<accession>A0ABV8HL95</accession>
<keyword evidence="1" id="KW-0378">Hydrolase</keyword>
<evidence type="ECO:0000313" key="1">
    <source>
        <dbReference type="EMBL" id="MFC4032808.1"/>
    </source>
</evidence>
<organism evidence="1 2">
    <name type="scientific">Streptomyces polygonati</name>
    <dbReference type="NCBI Taxonomy" id="1617087"/>
    <lineage>
        <taxon>Bacteria</taxon>
        <taxon>Bacillati</taxon>
        <taxon>Actinomycetota</taxon>
        <taxon>Actinomycetes</taxon>
        <taxon>Kitasatosporales</taxon>
        <taxon>Streptomycetaceae</taxon>
        <taxon>Streptomyces</taxon>
    </lineage>
</organism>
<reference evidence="2" key="1">
    <citation type="journal article" date="2019" name="Int. J. Syst. Evol. Microbiol.">
        <title>The Global Catalogue of Microorganisms (GCM) 10K type strain sequencing project: providing services to taxonomists for standard genome sequencing and annotation.</title>
        <authorList>
            <consortium name="The Broad Institute Genomics Platform"/>
            <consortium name="The Broad Institute Genome Sequencing Center for Infectious Disease"/>
            <person name="Wu L."/>
            <person name="Ma J."/>
        </authorList>
    </citation>
    <scope>NUCLEOTIDE SEQUENCE [LARGE SCALE GENOMIC DNA]</scope>
    <source>
        <strain evidence="2">CGMCC 4.7237</strain>
    </source>
</reference>
<dbReference type="SUPFAM" id="SSF53474">
    <property type="entry name" value="alpha/beta-Hydrolases"/>
    <property type="match status" value="1"/>
</dbReference>
<dbReference type="RefSeq" id="WP_386429904.1">
    <property type="nucleotide sequence ID" value="NZ_JBHSBB010000010.1"/>
</dbReference>
<dbReference type="InterPro" id="IPR029058">
    <property type="entry name" value="AB_hydrolase_fold"/>
</dbReference>
<comment type="caution">
    <text evidence="1">The sequence shown here is derived from an EMBL/GenBank/DDBJ whole genome shotgun (WGS) entry which is preliminary data.</text>
</comment>
<sequence length="266" mass="28377">MASQALPARGARLGRAVAPGRVPRAPVPAYRDQDRGATVRAVVLALPGGDALSTRRRSPVAAAVMWPLARHLVRAGAAEGIAAHVVHYRFRGWNGGHAHPAEDAEWAVGEAVRRYGDVPVCLVGIDMGARAALHAAGHPAVTSVVALAPWLPDDPDPEPEPVKQLIGRRVLLAHGTDDDSTDPELSYRLAERAKKVNREVCRFEVHSAGHGLHQHRAEVFALTTDFVLGSLLERPYARPIADALAAPPPLGLRMPLAAGFGRSLNH</sequence>
<protein>
    <submittedName>
        <fullName evidence="1">Alpha/beta hydrolase</fullName>
    </submittedName>
</protein>
<name>A0ABV8HL95_9ACTN</name>
<keyword evidence="2" id="KW-1185">Reference proteome</keyword>
<evidence type="ECO:0000313" key="2">
    <source>
        <dbReference type="Proteomes" id="UP001595765"/>
    </source>
</evidence>
<dbReference type="Gene3D" id="3.40.50.1820">
    <property type="entry name" value="alpha/beta hydrolase"/>
    <property type="match status" value="1"/>
</dbReference>
<dbReference type="Proteomes" id="UP001595765">
    <property type="component" value="Unassembled WGS sequence"/>
</dbReference>